<dbReference type="Gene3D" id="3.10.100.10">
    <property type="entry name" value="Mannose-Binding Protein A, subunit A"/>
    <property type="match status" value="2"/>
</dbReference>
<dbReference type="Pfam" id="PF00059">
    <property type="entry name" value="Lectin_C"/>
    <property type="match status" value="2"/>
</dbReference>
<protein>
    <recommendedName>
        <fullName evidence="1">C-type lectin domain-containing protein</fullName>
    </recommendedName>
</protein>
<feature type="non-terminal residue" evidence="2">
    <location>
        <position position="1"/>
    </location>
</feature>
<sequence length="377" mass="42633">CPQDGWVHYGNFSYLVIDIPTLKWSDARRTCEILGGDLAIVRSAAENNFIFDLIKKQKTITNWGVWLGLVRKADTKFYWIDDTPMANGYTAWLTGKPDSVSQKCAHMYGTGGRAGKWDDVYCDNSPSGLTQQKLSFLEGRATYFFGPERTSTMFGKSSIIVIVFILVSSSFTNGKPKSFDSSKSPALTAHKKPQPIDQTFNINNWGLGKPDRKVLTEMKYKIDYLYQKSTSAKVCSQDGWVYYGNFGYLIIDIRTLKWSDARRTCQMLGGDLAIIKSAAENNFIFTLLKKQKTITDWGVWLGFVRKADNKFYWINDTPLAKGYTAWASRQPDNVSEKCGNMFGSAKGAGGKWNDLPCDVTRHWQHAPVILCKKKQIR</sequence>
<organism evidence="2 3">
    <name type="scientific">Porites evermanni</name>
    <dbReference type="NCBI Taxonomy" id="104178"/>
    <lineage>
        <taxon>Eukaryota</taxon>
        <taxon>Metazoa</taxon>
        <taxon>Cnidaria</taxon>
        <taxon>Anthozoa</taxon>
        <taxon>Hexacorallia</taxon>
        <taxon>Scleractinia</taxon>
        <taxon>Fungiina</taxon>
        <taxon>Poritidae</taxon>
        <taxon>Porites</taxon>
    </lineage>
</organism>
<evidence type="ECO:0000259" key="1">
    <source>
        <dbReference type="PROSITE" id="PS50041"/>
    </source>
</evidence>
<feature type="domain" description="C-type lectin" evidence="1">
    <location>
        <begin position="243"/>
        <end position="358"/>
    </location>
</feature>
<dbReference type="EMBL" id="CALNXI010000069">
    <property type="protein sequence ID" value="CAH3017738.1"/>
    <property type="molecule type" value="Genomic_DNA"/>
</dbReference>
<keyword evidence="3" id="KW-1185">Reference proteome</keyword>
<dbReference type="InterPro" id="IPR016187">
    <property type="entry name" value="CTDL_fold"/>
</dbReference>
<dbReference type="InterPro" id="IPR001304">
    <property type="entry name" value="C-type_lectin-like"/>
</dbReference>
<gene>
    <name evidence="2" type="ORF">PEVE_00039258</name>
</gene>
<comment type="caution">
    <text evidence="2">The sequence shown here is derived from an EMBL/GenBank/DDBJ whole genome shotgun (WGS) entry which is preliminary data.</text>
</comment>
<accession>A0ABN8LP38</accession>
<feature type="domain" description="C-type lectin" evidence="1">
    <location>
        <begin position="9"/>
        <end position="131"/>
    </location>
</feature>
<dbReference type="Proteomes" id="UP001159427">
    <property type="component" value="Unassembled WGS sequence"/>
</dbReference>
<proteinExistence type="predicted"/>
<dbReference type="PANTHER" id="PTHR22803">
    <property type="entry name" value="MANNOSE, PHOSPHOLIPASE, LECTIN RECEPTOR RELATED"/>
    <property type="match status" value="1"/>
</dbReference>
<evidence type="ECO:0000313" key="3">
    <source>
        <dbReference type="Proteomes" id="UP001159427"/>
    </source>
</evidence>
<dbReference type="SUPFAM" id="SSF56436">
    <property type="entry name" value="C-type lectin-like"/>
    <property type="match status" value="2"/>
</dbReference>
<name>A0ABN8LP38_9CNID</name>
<dbReference type="PROSITE" id="PS50041">
    <property type="entry name" value="C_TYPE_LECTIN_2"/>
    <property type="match status" value="2"/>
</dbReference>
<dbReference type="SMART" id="SM00034">
    <property type="entry name" value="CLECT"/>
    <property type="match status" value="2"/>
</dbReference>
<dbReference type="InterPro" id="IPR050111">
    <property type="entry name" value="C-type_lectin/snaclec_domain"/>
</dbReference>
<dbReference type="InterPro" id="IPR016186">
    <property type="entry name" value="C-type_lectin-like/link_sf"/>
</dbReference>
<evidence type="ECO:0000313" key="2">
    <source>
        <dbReference type="EMBL" id="CAH3017738.1"/>
    </source>
</evidence>
<reference evidence="2 3" key="1">
    <citation type="submission" date="2022-05" db="EMBL/GenBank/DDBJ databases">
        <authorList>
            <consortium name="Genoscope - CEA"/>
            <person name="William W."/>
        </authorList>
    </citation>
    <scope>NUCLEOTIDE SEQUENCE [LARGE SCALE GENOMIC DNA]</scope>
</reference>
<dbReference type="CDD" id="cd00037">
    <property type="entry name" value="CLECT"/>
    <property type="match status" value="2"/>
</dbReference>